<evidence type="ECO:0000313" key="2">
    <source>
        <dbReference type="Proteomes" id="UP000299102"/>
    </source>
</evidence>
<accession>A0A4C1TGA8</accession>
<comment type="caution">
    <text evidence="1">The sequence shown here is derived from an EMBL/GenBank/DDBJ whole genome shotgun (WGS) entry which is preliminary data.</text>
</comment>
<evidence type="ECO:0000313" key="1">
    <source>
        <dbReference type="EMBL" id="GBP13145.1"/>
    </source>
</evidence>
<dbReference type="Proteomes" id="UP000299102">
    <property type="component" value="Unassembled WGS sequence"/>
</dbReference>
<reference evidence="1 2" key="1">
    <citation type="journal article" date="2019" name="Commun. Biol.">
        <title>The bagworm genome reveals a unique fibroin gene that provides high tensile strength.</title>
        <authorList>
            <person name="Kono N."/>
            <person name="Nakamura H."/>
            <person name="Ohtoshi R."/>
            <person name="Tomita M."/>
            <person name="Numata K."/>
            <person name="Arakawa K."/>
        </authorList>
    </citation>
    <scope>NUCLEOTIDE SEQUENCE [LARGE SCALE GENOMIC DNA]</scope>
</reference>
<protein>
    <submittedName>
        <fullName evidence="1">Uncharacterized protein</fullName>
    </submittedName>
</protein>
<sequence>MSLYCGGPAPRLRAPVATYNKFSTCQPVALYNVRVPYTTTDVSKGRCPKTAQFTAIRFSRRGRSVAVTRWGEVNTYPIAPRVSCALESMLIVCPDIVHCIGVEGHSNSQPAPGRYRSNELVAPLGLPVSMDGDDHLLFDGSPACLSLEYEMKRNVYAHTQPALHIDLQTTTLHKET</sequence>
<dbReference type="AlphaFoldDB" id="A0A4C1TGA8"/>
<dbReference type="EMBL" id="BGZK01000055">
    <property type="protein sequence ID" value="GBP13145.1"/>
    <property type="molecule type" value="Genomic_DNA"/>
</dbReference>
<name>A0A4C1TGA8_EUMVA</name>
<gene>
    <name evidence="1" type="ORF">EVAR_93109_1</name>
</gene>
<keyword evidence="2" id="KW-1185">Reference proteome</keyword>
<proteinExistence type="predicted"/>
<organism evidence="1 2">
    <name type="scientific">Eumeta variegata</name>
    <name type="common">Bagworm moth</name>
    <name type="synonym">Eumeta japonica</name>
    <dbReference type="NCBI Taxonomy" id="151549"/>
    <lineage>
        <taxon>Eukaryota</taxon>
        <taxon>Metazoa</taxon>
        <taxon>Ecdysozoa</taxon>
        <taxon>Arthropoda</taxon>
        <taxon>Hexapoda</taxon>
        <taxon>Insecta</taxon>
        <taxon>Pterygota</taxon>
        <taxon>Neoptera</taxon>
        <taxon>Endopterygota</taxon>
        <taxon>Lepidoptera</taxon>
        <taxon>Glossata</taxon>
        <taxon>Ditrysia</taxon>
        <taxon>Tineoidea</taxon>
        <taxon>Psychidae</taxon>
        <taxon>Oiketicinae</taxon>
        <taxon>Eumeta</taxon>
    </lineage>
</organism>